<keyword evidence="3" id="KW-1185">Reference proteome</keyword>
<accession>A0A2X0L6X0</accession>
<feature type="compositionally biased region" description="Polar residues" evidence="1">
    <location>
        <begin position="97"/>
        <end position="110"/>
    </location>
</feature>
<feature type="region of interest" description="Disordered" evidence="1">
    <location>
        <begin position="448"/>
        <end position="477"/>
    </location>
</feature>
<evidence type="ECO:0000256" key="1">
    <source>
        <dbReference type="SAM" id="MobiDB-lite"/>
    </source>
</evidence>
<reference evidence="3" key="1">
    <citation type="submission" date="2016-10" db="EMBL/GenBank/DDBJ databases">
        <authorList>
            <person name="Jeantristanb JTB J.-T."/>
            <person name="Ricardo R."/>
        </authorList>
    </citation>
    <scope>NUCLEOTIDE SEQUENCE [LARGE SCALE GENOMIC DNA]</scope>
</reference>
<feature type="compositionally biased region" description="Low complexity" evidence="1">
    <location>
        <begin position="55"/>
        <end position="78"/>
    </location>
</feature>
<name>A0A2X0L6X0_9BASI</name>
<feature type="compositionally biased region" description="Polar residues" evidence="1">
    <location>
        <begin position="374"/>
        <end position="384"/>
    </location>
</feature>
<feature type="region of interest" description="Disordered" evidence="1">
    <location>
        <begin position="1"/>
        <end position="148"/>
    </location>
</feature>
<sequence length="545" mass="59618">MDFLTQFVASPNEAAPPRAVRISSATQAPFEDPRAHHTHTHRHRQDSDLSDNQASSISESTSSSSWSLKGSAQGSSSSTLVLGDSGVLPQPVEGPSGPTNPEPSTANPSLSGLDADRISLSGRSNRSSLRRDSKKSDGSSLYSFTSSVDWQAQEETTAEKFAHLRHDFVTEEPEEVPEIEPIIEPPSLKKGDVRTLSSRVVATVTLWEDGTLSSSKGKGSANKTDRDAVEQWAVEGVLWITRKSELIFIIDQSVPPRRFMAARPAFKSRRSSSLFHFGRSGSKSRSTSPASSIKFDRALRLSKSMDHRSPNVSPPRKRSYLRRLFSSKKHDSDDEDDDDRSFSRATTLNTAQNLKFSRTVTNDKVILHGRKSESSNAVAFQDSHSSTPSESTPLPSPFPEINHRPISSLYISSPKLITKLVYHPASRPSRSRFGSVHTLESSAGDLLLAPHPLDRHGSITPPAKGTAPEATLPSRASPSLEMDVAPLVKMSRLGSRATGEEESGHLREVTVTFHFETGGGGLLSNDEDEAQQFYEHLCNLMERSK</sequence>
<dbReference type="EMBL" id="FMWP01000116">
    <property type="protein sequence ID" value="SDA01339.1"/>
    <property type="molecule type" value="Genomic_DNA"/>
</dbReference>
<dbReference type="AlphaFoldDB" id="A0A2X0L6X0"/>
<dbReference type="OrthoDB" id="2537137at2759"/>
<organism evidence="2 3">
    <name type="scientific">Microbotryum saponariae</name>
    <dbReference type="NCBI Taxonomy" id="289078"/>
    <lineage>
        <taxon>Eukaryota</taxon>
        <taxon>Fungi</taxon>
        <taxon>Dikarya</taxon>
        <taxon>Basidiomycota</taxon>
        <taxon>Pucciniomycotina</taxon>
        <taxon>Microbotryomycetes</taxon>
        <taxon>Microbotryales</taxon>
        <taxon>Microbotryaceae</taxon>
        <taxon>Microbotryum</taxon>
    </lineage>
</organism>
<proteinExistence type="predicted"/>
<feature type="region of interest" description="Disordered" evidence="1">
    <location>
        <begin position="372"/>
        <end position="400"/>
    </location>
</feature>
<gene>
    <name evidence="2" type="ORF">BZ3500_MVSOF-1268-A1-R1_CHR10-1G02589</name>
</gene>
<evidence type="ECO:0000313" key="2">
    <source>
        <dbReference type="EMBL" id="SDA01339.1"/>
    </source>
</evidence>
<evidence type="ECO:0000313" key="3">
    <source>
        <dbReference type="Proteomes" id="UP000249723"/>
    </source>
</evidence>
<protein>
    <submittedName>
        <fullName evidence="2">BZ3500_MvSof-1268-A1-R1_Chr10-1g02589 protein</fullName>
    </submittedName>
</protein>
<dbReference type="Proteomes" id="UP000249723">
    <property type="component" value="Unassembled WGS sequence"/>
</dbReference>